<feature type="site" description="Important for catalytic activity, responsible for pKa modulation of the active site Glu and correct orientation of both the proton donor and substrate" evidence="8">
    <location>
        <position position="205"/>
    </location>
</feature>
<dbReference type="Gene3D" id="2.40.128.10">
    <property type="match status" value="1"/>
</dbReference>
<dbReference type="Pfam" id="PF20578">
    <property type="entry name" value="aBig_2"/>
    <property type="match status" value="1"/>
</dbReference>
<dbReference type="GO" id="GO:0005975">
    <property type="term" value="P:carbohydrate metabolic process"/>
    <property type="evidence" value="ECO:0007669"/>
    <property type="project" value="InterPro"/>
</dbReference>
<feature type="active site" description="Proton donor" evidence="7">
    <location>
        <position position="258"/>
    </location>
</feature>
<dbReference type="SUPFAM" id="SSF49899">
    <property type="entry name" value="Concanavalin A-like lectins/glucanases"/>
    <property type="match status" value="1"/>
</dbReference>
<keyword evidence="6" id="KW-0326">Glycosidase</keyword>
<dbReference type="InterPro" id="IPR046780">
    <property type="entry name" value="aBig_2"/>
</dbReference>
<evidence type="ECO:0000313" key="11">
    <source>
        <dbReference type="EMBL" id="KJD45237.1"/>
    </source>
</evidence>
<evidence type="ECO:0000256" key="1">
    <source>
        <dbReference type="ARBA" id="ARBA00004834"/>
    </source>
</evidence>
<feature type="domain" description="LamG-like jellyroll fold" evidence="10">
    <location>
        <begin position="670"/>
        <end position="803"/>
    </location>
</feature>
<dbReference type="SMART" id="SM00560">
    <property type="entry name" value="LamGL"/>
    <property type="match status" value="1"/>
</dbReference>
<dbReference type="CDD" id="cd18832">
    <property type="entry name" value="GH43_GsAbnA-like"/>
    <property type="match status" value="1"/>
</dbReference>
<feature type="signal peptide" evidence="9">
    <location>
        <begin position="1"/>
        <end position="27"/>
    </location>
</feature>
<dbReference type="Proteomes" id="UP000032534">
    <property type="component" value="Unassembled WGS sequence"/>
</dbReference>
<evidence type="ECO:0000256" key="8">
    <source>
        <dbReference type="PIRSR" id="PIRSR606710-2"/>
    </source>
</evidence>
<evidence type="ECO:0000259" key="10">
    <source>
        <dbReference type="SMART" id="SM00560"/>
    </source>
</evidence>
<dbReference type="InterPro" id="IPR013320">
    <property type="entry name" value="ConA-like_dom_sf"/>
</dbReference>
<comment type="pathway">
    <text evidence="1">Glycan metabolism; L-arabinan degradation.</text>
</comment>
<sequence>MKPLFFRKVTAASLAGALLLPASFAGAEQMLNPDTDGIQAAGQITLQDQNQENISIQSKKTVSFKETSVHDPSILKVKDTFYIFGSHLAAAKSKDFMNWDTIATGVANGNVLIPNVKEELKEALDWAQTDTLWAADVIQLADGKFYMYYNACKGDSPRSAMGLAVADKIEGPYKNKGIFLKSGMWGQPGEDGTIYDATKHPNVVDPDTFYDKSGKLWMVYGSYSGGIFILEMDEKTGKPLPGQGYGKKLTGGNHARMEGPYIQYSPQTDYYYLFLSYGGLSADGGYNLRVARSKTPDGPFYDAEGNDMIKVKANPDKPLFDDASIEPYGVKLIGNYLIPREIGDSGTGLGTGYVSPGHNSAYYDPKTKKHFLIFHSRFPGRGEQFEVRVHEMFMNADGWPVVAPYRYSGDEDSLKKLSEKDVLGQYSYVNHGKEISANIKQAVTVSLESGGKLSGGASGTWKLGTGNQLEITADGTKYKGVFLRHLDPDTGTKTLAFTALSSKGVAVWGTLKPEQKASKIVAAVQKDLSLGDTSNVFYNLTLPTQGTQDTTISWESSRPGNISVTGEVYRPEAGSQPATVTLTATIKKDKATAMKSFIATVPEQAQGPQLAHYSWSEDQGTTVVDSTYNNYDGKAFGGATWDKDGKSGGALVLNGKDGYVQLPGMVTDAEDFTFSAWVNWKGGAAWQRIFDFGNGQSRHMFLTPSQGSGVLQFTIHEGTDQSLLSKAPLPLNQWTHVAVTLEGNTGKLYVNGEEVAVNDSVTFNPRELLTSEAYIGKSRFAADANFNGSLDEVQLYNKALTTDEIKALAGL</sequence>
<dbReference type="Pfam" id="PF16369">
    <property type="entry name" value="GH43_C"/>
    <property type="match status" value="1"/>
</dbReference>
<keyword evidence="3 9" id="KW-0732">Signal</keyword>
<evidence type="ECO:0000313" key="12">
    <source>
        <dbReference type="Proteomes" id="UP000032534"/>
    </source>
</evidence>
<evidence type="ECO:0000256" key="7">
    <source>
        <dbReference type="PIRSR" id="PIRSR606710-1"/>
    </source>
</evidence>
<protein>
    <submittedName>
        <fullName evidence="11">Glycoside hydrolase</fullName>
    </submittedName>
</protein>
<evidence type="ECO:0000256" key="2">
    <source>
        <dbReference type="ARBA" id="ARBA00009865"/>
    </source>
</evidence>
<dbReference type="InterPro" id="IPR032291">
    <property type="entry name" value="Abn2_C"/>
</dbReference>
<dbReference type="RefSeq" id="WP_044646458.1">
    <property type="nucleotide sequence ID" value="NZ_JTHP01000022.1"/>
</dbReference>
<dbReference type="InterPro" id="IPR050727">
    <property type="entry name" value="GH43_arabinanases"/>
</dbReference>
<dbReference type="Pfam" id="PF13385">
    <property type="entry name" value="Laminin_G_3"/>
    <property type="match status" value="1"/>
</dbReference>
<dbReference type="InterPro" id="IPR023296">
    <property type="entry name" value="Glyco_hydro_beta-prop_sf"/>
</dbReference>
<keyword evidence="12" id="KW-1185">Reference proteome</keyword>
<dbReference type="InterPro" id="IPR006710">
    <property type="entry name" value="Glyco_hydro_43"/>
</dbReference>
<reference evidence="11 12" key="1">
    <citation type="submission" date="2014-11" db="EMBL/GenBank/DDBJ databases">
        <title>Draft Genome Sequences of Paenibacillus polymyxa NRRL B-30509 and Paenibacillus terrae NRRL B-30644, Strains from a Poultry Environment that Produce Tridecaptin A and Paenicidins.</title>
        <authorList>
            <person name="van Belkum M.J."/>
            <person name="Lohans C.T."/>
            <person name="Vederas J.C."/>
        </authorList>
    </citation>
    <scope>NUCLEOTIDE SEQUENCE [LARGE SCALE GENOMIC DNA]</scope>
    <source>
        <strain evidence="11 12">NRRL B-30644</strain>
    </source>
</reference>
<proteinExistence type="inferred from homology"/>
<evidence type="ECO:0000256" key="3">
    <source>
        <dbReference type="ARBA" id="ARBA00022729"/>
    </source>
</evidence>
<dbReference type="PANTHER" id="PTHR43301:SF3">
    <property type="entry name" value="ARABINAN ENDO-1,5-ALPHA-L-ARABINOSIDASE A-RELATED"/>
    <property type="match status" value="1"/>
</dbReference>
<evidence type="ECO:0000256" key="4">
    <source>
        <dbReference type="ARBA" id="ARBA00022801"/>
    </source>
</evidence>
<dbReference type="PANTHER" id="PTHR43301">
    <property type="entry name" value="ARABINAN ENDO-1,5-ALPHA-L-ARABINOSIDASE"/>
    <property type="match status" value="1"/>
</dbReference>
<name>A0A0D7X5E9_9BACL</name>
<keyword evidence="5" id="KW-1015">Disulfide bond</keyword>
<evidence type="ECO:0000256" key="5">
    <source>
        <dbReference type="ARBA" id="ARBA00023157"/>
    </source>
</evidence>
<dbReference type="Gene3D" id="2.115.10.20">
    <property type="entry name" value="Glycosyl hydrolase domain, family 43"/>
    <property type="match status" value="1"/>
</dbReference>
<dbReference type="SUPFAM" id="SSF75005">
    <property type="entry name" value="Arabinanase/levansucrase/invertase"/>
    <property type="match status" value="1"/>
</dbReference>
<evidence type="ECO:0000256" key="6">
    <source>
        <dbReference type="ARBA" id="ARBA00023295"/>
    </source>
</evidence>
<dbReference type="PATRIC" id="fig|159743.3.peg.2804"/>
<dbReference type="OrthoDB" id="9801455at2"/>
<feature type="active site" description="Proton acceptor" evidence="7">
    <location>
        <position position="71"/>
    </location>
</feature>
<comment type="similarity">
    <text evidence="2">Belongs to the glycosyl hydrolase 43 family.</text>
</comment>
<feature type="chain" id="PRO_5002326276" evidence="9">
    <location>
        <begin position="28"/>
        <end position="811"/>
    </location>
</feature>
<dbReference type="Gene3D" id="2.60.120.200">
    <property type="match status" value="1"/>
</dbReference>
<gene>
    <name evidence="11" type="ORF">QD47_12590</name>
</gene>
<dbReference type="InterPro" id="IPR006558">
    <property type="entry name" value="LamG-like"/>
</dbReference>
<keyword evidence="4 11" id="KW-0378">Hydrolase</keyword>
<evidence type="ECO:0000256" key="9">
    <source>
        <dbReference type="SAM" id="SignalP"/>
    </source>
</evidence>
<dbReference type="Pfam" id="PF04616">
    <property type="entry name" value="Glyco_hydro_43"/>
    <property type="match status" value="1"/>
</dbReference>
<organism evidence="11 12">
    <name type="scientific">Paenibacillus terrae</name>
    <dbReference type="NCBI Taxonomy" id="159743"/>
    <lineage>
        <taxon>Bacteria</taxon>
        <taxon>Bacillati</taxon>
        <taxon>Bacillota</taxon>
        <taxon>Bacilli</taxon>
        <taxon>Bacillales</taxon>
        <taxon>Paenibacillaceae</taxon>
        <taxon>Paenibacillus</taxon>
    </lineage>
</organism>
<dbReference type="EMBL" id="JTHP01000022">
    <property type="protein sequence ID" value="KJD45237.1"/>
    <property type="molecule type" value="Genomic_DNA"/>
</dbReference>
<accession>A0A0D7X5E9</accession>
<dbReference type="GO" id="GO:0004553">
    <property type="term" value="F:hydrolase activity, hydrolyzing O-glycosyl compounds"/>
    <property type="evidence" value="ECO:0007669"/>
    <property type="project" value="InterPro"/>
</dbReference>
<comment type="caution">
    <text evidence="11">The sequence shown here is derived from an EMBL/GenBank/DDBJ whole genome shotgun (WGS) entry which is preliminary data.</text>
</comment>
<dbReference type="AlphaFoldDB" id="A0A0D7X5E9"/>